<evidence type="ECO:0000313" key="2">
    <source>
        <dbReference type="EMBL" id="RDX00778.1"/>
    </source>
</evidence>
<dbReference type="InterPro" id="IPR016181">
    <property type="entry name" value="Acyl_CoA_acyltransferase"/>
</dbReference>
<dbReference type="EMBL" id="LARY01000002">
    <property type="protein sequence ID" value="RDX00778.1"/>
    <property type="molecule type" value="Genomic_DNA"/>
</dbReference>
<dbReference type="Gene3D" id="3.40.630.30">
    <property type="match status" value="1"/>
</dbReference>
<keyword evidence="2" id="KW-0808">Transferase</keyword>
<proteinExistence type="predicted"/>
<dbReference type="CDD" id="cd04301">
    <property type="entry name" value="NAT_SF"/>
    <property type="match status" value="1"/>
</dbReference>
<accession>A0A3D8TPG4</accession>
<dbReference type="RefSeq" id="WP_115753021.1">
    <property type="nucleotide sequence ID" value="NZ_LARY01000002.1"/>
</dbReference>
<dbReference type="Proteomes" id="UP000257055">
    <property type="component" value="Unassembled WGS sequence"/>
</dbReference>
<gene>
    <name evidence="2" type="ORF">UR08_07290</name>
</gene>
<dbReference type="InterPro" id="IPR000182">
    <property type="entry name" value="GNAT_dom"/>
</dbReference>
<keyword evidence="3" id="KW-1185">Reference proteome</keyword>
<name>A0A3D8TPG4_9LIST</name>
<comment type="caution">
    <text evidence="2">The sequence shown here is derived from an EMBL/GenBank/DDBJ whole genome shotgun (WGS) entry which is preliminary data.</text>
</comment>
<feature type="domain" description="N-acetyltransferase" evidence="1">
    <location>
        <begin position="1"/>
        <end position="145"/>
    </location>
</feature>
<dbReference type="PROSITE" id="PS51186">
    <property type="entry name" value="GNAT"/>
    <property type="match status" value="1"/>
</dbReference>
<reference evidence="3" key="1">
    <citation type="submission" date="2015-04" db="EMBL/GenBank/DDBJ databases">
        <authorList>
            <person name="Schardt J."/>
            <person name="Mueller-Herbst S."/>
            <person name="Scherer S."/>
            <person name="Huptas C."/>
        </authorList>
    </citation>
    <scope>NUCLEOTIDE SEQUENCE [LARGE SCALE GENOMIC DNA]</scope>
    <source>
        <strain evidence="3">Kiel-L1</strain>
    </source>
</reference>
<organism evidence="2 3">
    <name type="scientific">Listeria kieliensis</name>
    <dbReference type="NCBI Taxonomy" id="1621700"/>
    <lineage>
        <taxon>Bacteria</taxon>
        <taxon>Bacillati</taxon>
        <taxon>Bacillota</taxon>
        <taxon>Bacilli</taxon>
        <taxon>Bacillales</taxon>
        <taxon>Listeriaceae</taxon>
        <taxon>Listeria</taxon>
    </lineage>
</organism>
<dbReference type="AlphaFoldDB" id="A0A3D8TPG4"/>
<dbReference type="Pfam" id="PF00583">
    <property type="entry name" value="Acetyltransf_1"/>
    <property type="match status" value="1"/>
</dbReference>
<protein>
    <submittedName>
        <fullName evidence="2">Acetyltransferase</fullName>
    </submittedName>
</protein>
<dbReference type="SUPFAM" id="SSF55729">
    <property type="entry name" value="Acyl-CoA N-acyltransferases (Nat)"/>
    <property type="match status" value="1"/>
</dbReference>
<dbReference type="GO" id="GO:0016747">
    <property type="term" value="F:acyltransferase activity, transferring groups other than amino-acyl groups"/>
    <property type="evidence" value="ECO:0007669"/>
    <property type="project" value="InterPro"/>
</dbReference>
<sequence>MKRVTQADVTAILPLFQNETDNYLATGTRRIERSEILTWVEAEEKDLFILYEREKVAAYGEIWVDETEGTLEFAHLLVAPEFRLAGFGKRLLEGLLLEAKKYPYDEIFLRVLPENKAVLDFFRQFGFAVLTSPFEGSIWMKRKNLK</sequence>
<evidence type="ECO:0000313" key="3">
    <source>
        <dbReference type="Proteomes" id="UP000257055"/>
    </source>
</evidence>
<evidence type="ECO:0000259" key="1">
    <source>
        <dbReference type="PROSITE" id="PS51186"/>
    </source>
</evidence>